<dbReference type="Pfam" id="PF07804">
    <property type="entry name" value="HipA_C"/>
    <property type="match status" value="1"/>
</dbReference>
<keyword evidence="2 4" id="KW-0418">Kinase</keyword>
<sequence length="76" mass="8080">MSLAGVQEKLPVLVNEDGRISILIDGTPSTYIIRPDSRRLAGNVENEAFSLALAQACGLKLLMPPSASPANDAICW</sequence>
<evidence type="ECO:0000259" key="3">
    <source>
        <dbReference type="Pfam" id="PF07804"/>
    </source>
</evidence>
<protein>
    <submittedName>
        <fullName evidence="4">Serine/threonine-protein kinase HipA</fullName>
        <ecNumber evidence="4">2.7.11.1</ecNumber>
    </submittedName>
</protein>
<dbReference type="GO" id="GO:0004674">
    <property type="term" value="F:protein serine/threonine kinase activity"/>
    <property type="evidence" value="ECO:0007669"/>
    <property type="project" value="UniProtKB-EC"/>
</dbReference>
<organism evidence="4 5">
    <name type="scientific">Rhizobium miluonense</name>
    <dbReference type="NCBI Taxonomy" id="411945"/>
    <lineage>
        <taxon>Bacteria</taxon>
        <taxon>Pseudomonadati</taxon>
        <taxon>Pseudomonadota</taxon>
        <taxon>Alphaproteobacteria</taxon>
        <taxon>Hyphomicrobiales</taxon>
        <taxon>Rhizobiaceae</taxon>
        <taxon>Rhizobium/Agrobacterium group</taxon>
        <taxon>Rhizobium</taxon>
    </lineage>
</organism>
<dbReference type="RefSeq" id="WP_310236099.1">
    <property type="nucleotide sequence ID" value="NZ_JAVDUP010000018.1"/>
</dbReference>
<proteinExistence type="predicted"/>
<evidence type="ECO:0000313" key="5">
    <source>
        <dbReference type="Proteomes" id="UP001250791"/>
    </source>
</evidence>
<reference evidence="4 5" key="1">
    <citation type="submission" date="2023-07" db="EMBL/GenBank/DDBJ databases">
        <title>Sorghum-associated microbial communities from plants grown in Nebraska, USA.</title>
        <authorList>
            <person name="Schachtman D."/>
        </authorList>
    </citation>
    <scope>NUCLEOTIDE SEQUENCE [LARGE SCALE GENOMIC DNA]</scope>
    <source>
        <strain evidence="4 5">3199</strain>
    </source>
</reference>
<gene>
    <name evidence="4" type="ORF">J2W52_005934</name>
</gene>
<dbReference type="Proteomes" id="UP001250791">
    <property type="component" value="Unassembled WGS sequence"/>
</dbReference>
<evidence type="ECO:0000256" key="2">
    <source>
        <dbReference type="ARBA" id="ARBA00022777"/>
    </source>
</evidence>
<name>A0ABU1SZB3_9HYPH</name>
<evidence type="ECO:0000313" key="4">
    <source>
        <dbReference type="EMBL" id="MDR6904299.1"/>
    </source>
</evidence>
<keyword evidence="1 4" id="KW-0808">Transferase</keyword>
<feature type="domain" description="HipA-like C-terminal" evidence="3">
    <location>
        <begin position="1"/>
        <end position="60"/>
    </location>
</feature>
<dbReference type="InterPro" id="IPR012893">
    <property type="entry name" value="HipA-like_C"/>
</dbReference>
<dbReference type="EC" id="2.7.11.1" evidence="4"/>
<evidence type="ECO:0000256" key="1">
    <source>
        <dbReference type="ARBA" id="ARBA00022679"/>
    </source>
</evidence>
<keyword evidence="5" id="KW-1185">Reference proteome</keyword>
<accession>A0ABU1SZB3</accession>
<dbReference type="EMBL" id="JAVDUP010000018">
    <property type="protein sequence ID" value="MDR6904299.1"/>
    <property type="molecule type" value="Genomic_DNA"/>
</dbReference>
<comment type="caution">
    <text evidence="4">The sequence shown here is derived from an EMBL/GenBank/DDBJ whole genome shotgun (WGS) entry which is preliminary data.</text>
</comment>